<sequence length="569" mass="62721">MSELGSQIIRRCWDTAFSHQKIIANGGHGNCNPTRPRHFFVPHHPRAEEGITAPRRPPPASFRLFLYRSVLNTAQLCVRRLIESSRSSSRQTFQPRQRPSRTNDTMAPLILHNVPDEELYVGDDGIKRPYAMVFPQQEGLPGARNRRGVAETGSFGKSTRRSRSRTGTPAGRRENPTVAAADKIFGDWLSTQAVTNNNVAASMTTTTTTTGGAGVNASGAAVVPQRKTSGLSQAPLLASAADDTPAAAEPRVTRHVPTEIILRGYRSPSQQYAAISHYEQLAGLICEDYPREPPLEQRRYKSELRDPAFTRRRGLTAEERAKVNHADGGEHWVKVTFESADAADAAVYASPQRVLGYLVHAEPYHGLPPARDEPVPDVDSLVAAHEEHSRSRSVPAGSFGTHRTPRGQHRSASKNGGGNPFSIPNTRSTSDLSPPTSLTSSNTIETATISNTTNSSATLTELQQQQQQQQPLMQAEDSMFCRRIPTARKARLLPAEQALLPQQSYTQRVVNMVPFLKWFSGSMIGNEVPRTDNGDFDWNRASLYWKIIWWLDATFGLFGGEILSADKDD</sequence>
<feature type="compositionally biased region" description="Low complexity" evidence="1">
    <location>
        <begin position="455"/>
        <end position="470"/>
    </location>
</feature>
<keyword evidence="3" id="KW-1185">Reference proteome</keyword>
<feature type="compositionally biased region" description="Low complexity" evidence="1">
    <location>
        <begin position="85"/>
        <end position="102"/>
    </location>
</feature>
<feature type="compositionally biased region" description="Basic residues" evidence="1">
    <location>
        <begin position="403"/>
        <end position="412"/>
    </location>
</feature>
<dbReference type="AlphaFoldDB" id="A0AAX4II80"/>
<dbReference type="Proteomes" id="UP001322277">
    <property type="component" value="Chromosome 5"/>
</dbReference>
<dbReference type="RefSeq" id="XP_062780203.1">
    <property type="nucleotide sequence ID" value="XM_062924152.1"/>
</dbReference>
<dbReference type="EMBL" id="CP137309">
    <property type="protein sequence ID" value="WQF82979.1"/>
    <property type="molecule type" value="Genomic_DNA"/>
</dbReference>
<dbReference type="GeneID" id="87944496"/>
<name>A0AAX4II80_9PEZI</name>
<evidence type="ECO:0000313" key="3">
    <source>
        <dbReference type="Proteomes" id="UP001322277"/>
    </source>
</evidence>
<evidence type="ECO:0000313" key="2">
    <source>
        <dbReference type="EMBL" id="WQF82979.1"/>
    </source>
</evidence>
<evidence type="ECO:0000256" key="1">
    <source>
        <dbReference type="SAM" id="MobiDB-lite"/>
    </source>
</evidence>
<protein>
    <submittedName>
        <fullName evidence="2">Nucleotide-binding alpha-beta plait domain superfamily</fullName>
    </submittedName>
</protein>
<gene>
    <name evidence="2" type="ORF">CDEST_07993</name>
</gene>
<accession>A0AAX4II80</accession>
<dbReference type="InterPro" id="IPR012677">
    <property type="entry name" value="Nucleotide-bd_a/b_plait_sf"/>
</dbReference>
<feature type="region of interest" description="Disordered" evidence="1">
    <location>
        <begin position="455"/>
        <end position="474"/>
    </location>
</feature>
<organism evidence="2 3">
    <name type="scientific">Colletotrichum destructivum</name>
    <dbReference type="NCBI Taxonomy" id="34406"/>
    <lineage>
        <taxon>Eukaryota</taxon>
        <taxon>Fungi</taxon>
        <taxon>Dikarya</taxon>
        <taxon>Ascomycota</taxon>
        <taxon>Pezizomycotina</taxon>
        <taxon>Sordariomycetes</taxon>
        <taxon>Hypocreomycetidae</taxon>
        <taxon>Glomerellales</taxon>
        <taxon>Glomerellaceae</taxon>
        <taxon>Colletotrichum</taxon>
        <taxon>Colletotrichum destructivum species complex</taxon>
    </lineage>
</organism>
<feature type="region of interest" description="Disordered" evidence="1">
    <location>
        <begin position="85"/>
        <end position="106"/>
    </location>
</feature>
<reference evidence="3" key="1">
    <citation type="journal article" date="2023" name="bioRxiv">
        <title>Complete genome of the Medicago anthracnose fungus, Colletotrichum destructivum, reveals a mini-chromosome-like region within a core chromosome.</title>
        <authorList>
            <person name="Lapalu N."/>
            <person name="Simon A."/>
            <person name="Lu A."/>
            <person name="Plaumann P.-L."/>
            <person name="Amselem J."/>
            <person name="Pigne S."/>
            <person name="Auger A."/>
            <person name="Koch C."/>
            <person name="Dallery J.-F."/>
            <person name="O'Connell R.J."/>
        </authorList>
    </citation>
    <scope>NUCLEOTIDE SEQUENCE [LARGE SCALE GENOMIC DNA]</scope>
    <source>
        <strain evidence="3">CBS 520.97</strain>
    </source>
</reference>
<dbReference type="Gene3D" id="3.30.70.330">
    <property type="match status" value="1"/>
</dbReference>
<proteinExistence type="predicted"/>
<feature type="region of interest" description="Disordered" evidence="1">
    <location>
        <begin position="382"/>
        <end position="443"/>
    </location>
</feature>
<feature type="compositionally biased region" description="Low complexity" evidence="1">
    <location>
        <begin position="426"/>
        <end position="443"/>
    </location>
</feature>
<feature type="region of interest" description="Disordered" evidence="1">
    <location>
        <begin position="140"/>
        <end position="176"/>
    </location>
</feature>
<dbReference type="KEGG" id="cdet:87944496"/>